<comment type="catalytic activity">
    <reaction evidence="1">
        <text>2-dehydro-3-deoxy-6-phospho-D-gluconate = D-glyceraldehyde 3-phosphate + pyruvate</text>
        <dbReference type="Rhea" id="RHEA:17089"/>
        <dbReference type="ChEBI" id="CHEBI:15361"/>
        <dbReference type="ChEBI" id="CHEBI:57569"/>
        <dbReference type="ChEBI" id="CHEBI:59776"/>
        <dbReference type="EC" id="4.1.2.14"/>
    </reaction>
</comment>
<dbReference type="EMBL" id="LS483412">
    <property type="protein sequence ID" value="SQG89268.1"/>
    <property type="molecule type" value="Genomic_DNA"/>
</dbReference>
<keyword evidence="6 9" id="KW-0456">Lyase</keyword>
<dbReference type="Proteomes" id="UP000249566">
    <property type="component" value="Chromosome 1"/>
</dbReference>
<comment type="similarity">
    <text evidence="3">Belongs to the KHG/KDPG aldolase family.</text>
</comment>
<keyword evidence="8" id="KW-0119">Carbohydrate metabolism</keyword>
<dbReference type="RefSeq" id="WP_027223497.1">
    <property type="nucleotide sequence ID" value="NZ_CAAAIJ010000007.1"/>
</dbReference>
<dbReference type="NCBIfam" id="TIGR01182">
    <property type="entry name" value="eda"/>
    <property type="match status" value="1"/>
</dbReference>
<name>A0AAX2IVC1_LEGPN</name>
<evidence type="ECO:0000256" key="2">
    <source>
        <dbReference type="ARBA" id="ARBA00004736"/>
    </source>
</evidence>
<comment type="subunit">
    <text evidence="4">Homotrimer.</text>
</comment>
<reference evidence="9 10" key="1">
    <citation type="submission" date="2018-06" db="EMBL/GenBank/DDBJ databases">
        <authorList>
            <consortium name="Pathogen Informatics"/>
            <person name="Doyle S."/>
        </authorList>
    </citation>
    <scope>NUCLEOTIDE SEQUENCE [LARGE SCALE GENOMIC DNA]</scope>
    <source>
        <strain evidence="9 10">NCTC12272</strain>
    </source>
</reference>
<evidence type="ECO:0000256" key="1">
    <source>
        <dbReference type="ARBA" id="ARBA00000654"/>
    </source>
</evidence>
<evidence type="ECO:0000256" key="3">
    <source>
        <dbReference type="ARBA" id="ARBA00006906"/>
    </source>
</evidence>
<dbReference type="Gene3D" id="3.20.20.70">
    <property type="entry name" value="Aldolase class I"/>
    <property type="match status" value="1"/>
</dbReference>
<proteinExistence type="inferred from homology"/>
<comment type="pathway">
    <text evidence="2">Carbohydrate acid metabolism; 2-dehydro-3-deoxy-D-gluconate degradation; D-glyceraldehyde 3-phosphate and pyruvate from 2-dehydro-3-deoxy-D-gluconate: step 2/2.</text>
</comment>
<evidence type="ECO:0000256" key="4">
    <source>
        <dbReference type="ARBA" id="ARBA00011233"/>
    </source>
</evidence>
<evidence type="ECO:0000313" key="9">
    <source>
        <dbReference type="EMBL" id="SQG89268.1"/>
    </source>
</evidence>
<evidence type="ECO:0000256" key="7">
    <source>
        <dbReference type="ARBA" id="ARBA00023270"/>
    </source>
</evidence>
<evidence type="ECO:0000313" key="10">
    <source>
        <dbReference type="Proteomes" id="UP000249566"/>
    </source>
</evidence>
<dbReference type="EC" id="4.1.2.14" evidence="5"/>
<evidence type="ECO:0000256" key="5">
    <source>
        <dbReference type="ARBA" id="ARBA00013063"/>
    </source>
</evidence>
<evidence type="ECO:0000256" key="8">
    <source>
        <dbReference type="ARBA" id="ARBA00023277"/>
    </source>
</evidence>
<evidence type="ECO:0000256" key="6">
    <source>
        <dbReference type="ARBA" id="ARBA00023239"/>
    </source>
</evidence>
<dbReference type="InterPro" id="IPR031337">
    <property type="entry name" value="KDPG/KHG_AS_1"/>
</dbReference>
<accession>A0AAX2IVC1</accession>
<dbReference type="InterPro" id="IPR000887">
    <property type="entry name" value="Aldlse_KDPG_KHG"/>
</dbReference>
<organism evidence="9 10">
    <name type="scientific">Legionella pneumophila subsp. pascullei</name>
    <dbReference type="NCBI Taxonomy" id="91890"/>
    <lineage>
        <taxon>Bacteria</taxon>
        <taxon>Pseudomonadati</taxon>
        <taxon>Pseudomonadota</taxon>
        <taxon>Gammaproteobacteria</taxon>
        <taxon>Legionellales</taxon>
        <taxon>Legionellaceae</taxon>
        <taxon>Legionella</taxon>
    </lineage>
</organism>
<dbReference type="InterPro" id="IPR013785">
    <property type="entry name" value="Aldolase_TIM"/>
</dbReference>
<dbReference type="InterPro" id="IPR031338">
    <property type="entry name" value="KDPG/KHG_AS_2"/>
</dbReference>
<dbReference type="SUPFAM" id="SSF51569">
    <property type="entry name" value="Aldolase"/>
    <property type="match status" value="1"/>
</dbReference>
<sequence>MSFPEWKIQPGTIFCASPVIPVIVINDLEDAIPLADALYAGGIHVLEVTLRTPVAMKALELLINTFPDELIGAGTVITPGQLHDVAAAGARFAISPGQTRELLIAGQKSEIPLIPGVASVSELMEGLTMGYNHFKFFPAAAAGGIPMLQAISGVFPQVTFCPTGGINSRNYEEYLRLSNVACVGGSWIVPEEAIKNRNWPFITELCLAVSAQKRELCSQGVVHSS</sequence>
<dbReference type="PANTHER" id="PTHR30246">
    <property type="entry name" value="2-KETO-3-DEOXY-6-PHOSPHOGLUCONATE ALDOLASE"/>
    <property type="match status" value="1"/>
</dbReference>
<dbReference type="PANTHER" id="PTHR30246:SF1">
    <property type="entry name" value="2-DEHYDRO-3-DEOXY-6-PHOSPHOGALACTONATE ALDOLASE-RELATED"/>
    <property type="match status" value="1"/>
</dbReference>
<dbReference type="Pfam" id="PF01081">
    <property type="entry name" value="Aldolase"/>
    <property type="match status" value="1"/>
</dbReference>
<protein>
    <recommendedName>
        <fullName evidence="5">2-dehydro-3-deoxy-phosphogluconate aldolase</fullName>
        <ecNumber evidence="5">4.1.2.14</ecNumber>
    </recommendedName>
</protein>
<dbReference type="CDD" id="cd00452">
    <property type="entry name" value="KDPG_aldolase"/>
    <property type="match status" value="1"/>
</dbReference>
<keyword evidence="7" id="KW-0704">Schiff base</keyword>
<dbReference type="GO" id="GO:0008675">
    <property type="term" value="F:2-dehydro-3-deoxy-phosphogluconate aldolase activity"/>
    <property type="evidence" value="ECO:0007669"/>
    <property type="project" value="UniProtKB-EC"/>
</dbReference>
<dbReference type="PROSITE" id="PS00160">
    <property type="entry name" value="ALDOLASE_KDPG_KHG_2"/>
    <property type="match status" value="1"/>
</dbReference>
<dbReference type="PROSITE" id="PS00159">
    <property type="entry name" value="ALDOLASE_KDPG_KHG_1"/>
    <property type="match status" value="1"/>
</dbReference>
<gene>
    <name evidence="9" type="primary">eda_1</name>
    <name evidence="9" type="ORF">NCTC12272_00443</name>
</gene>
<dbReference type="NCBIfam" id="NF004325">
    <property type="entry name" value="PRK05718.1"/>
    <property type="match status" value="1"/>
</dbReference>
<dbReference type="AlphaFoldDB" id="A0AAX2IVC1"/>